<dbReference type="PANTHER" id="PTHR22803">
    <property type="entry name" value="MANNOSE, PHOSPHOLIPASE, LECTIN RECEPTOR RELATED"/>
    <property type="match status" value="1"/>
</dbReference>
<reference evidence="4" key="2">
    <citation type="submission" date="2025-08" db="UniProtKB">
        <authorList>
            <consortium name="Ensembl"/>
        </authorList>
    </citation>
    <scope>IDENTIFICATION</scope>
</reference>
<reference evidence="5" key="1">
    <citation type="submission" date="2012-01" db="EMBL/GenBank/DDBJ databases">
        <title>The Genome Sequence of Oreochromis niloticus (Nile Tilapia).</title>
        <authorList>
            <consortium name="Broad Institute Genome Assembly Team"/>
            <consortium name="Broad Institute Sequencing Platform"/>
            <person name="Di Palma F."/>
            <person name="Johnson J."/>
            <person name="Lander E.S."/>
            <person name="Lindblad-Toh K."/>
        </authorList>
    </citation>
    <scope>NUCLEOTIDE SEQUENCE [LARGE SCALE GENOMIC DNA]</scope>
</reference>
<keyword evidence="2" id="KW-0732">Signal</keyword>
<dbReference type="PRINTS" id="PR00356">
    <property type="entry name" value="ANTIFREEZEII"/>
</dbReference>
<evidence type="ECO:0000256" key="2">
    <source>
        <dbReference type="SAM" id="SignalP"/>
    </source>
</evidence>
<dbReference type="InterPro" id="IPR001304">
    <property type="entry name" value="C-type_lectin-like"/>
</dbReference>
<dbReference type="PROSITE" id="PS50041">
    <property type="entry name" value="C_TYPE_LECTIN_2"/>
    <property type="match status" value="1"/>
</dbReference>
<dbReference type="InterPro" id="IPR016186">
    <property type="entry name" value="C-type_lectin-like/link_sf"/>
</dbReference>
<keyword evidence="1" id="KW-1015">Disulfide bond</keyword>
<dbReference type="Proteomes" id="UP000005207">
    <property type="component" value="Linkage group LG3"/>
</dbReference>
<dbReference type="Pfam" id="PF00059">
    <property type="entry name" value="Lectin_C"/>
    <property type="match status" value="1"/>
</dbReference>
<accession>A0A669BFW6</accession>
<dbReference type="Ensembl" id="ENSONIT00000043631.1">
    <property type="protein sequence ID" value="ENSONIP00000034628.1"/>
    <property type="gene ID" value="ENSONIG00000029936.1"/>
</dbReference>
<feature type="chain" id="PRO_5025670592" evidence="2">
    <location>
        <begin position="22"/>
        <end position="210"/>
    </location>
</feature>
<name>A0A669BFW6_ORENI</name>
<feature type="signal peptide" evidence="2">
    <location>
        <begin position="1"/>
        <end position="21"/>
    </location>
</feature>
<dbReference type="SMART" id="SM00034">
    <property type="entry name" value="CLECT"/>
    <property type="match status" value="1"/>
</dbReference>
<protein>
    <submittedName>
        <fullName evidence="4">Ladderlectin</fullName>
    </submittedName>
</protein>
<organism evidence="4 5">
    <name type="scientific">Oreochromis niloticus</name>
    <name type="common">Nile tilapia</name>
    <name type="synonym">Tilapia nilotica</name>
    <dbReference type="NCBI Taxonomy" id="8128"/>
    <lineage>
        <taxon>Eukaryota</taxon>
        <taxon>Metazoa</taxon>
        <taxon>Chordata</taxon>
        <taxon>Craniata</taxon>
        <taxon>Vertebrata</taxon>
        <taxon>Euteleostomi</taxon>
        <taxon>Actinopterygii</taxon>
        <taxon>Neopterygii</taxon>
        <taxon>Teleostei</taxon>
        <taxon>Neoteleostei</taxon>
        <taxon>Acanthomorphata</taxon>
        <taxon>Ovalentaria</taxon>
        <taxon>Cichlomorphae</taxon>
        <taxon>Cichliformes</taxon>
        <taxon>Cichlidae</taxon>
        <taxon>African cichlids</taxon>
        <taxon>Pseudocrenilabrinae</taxon>
        <taxon>Oreochromini</taxon>
        <taxon>Oreochromis</taxon>
    </lineage>
</organism>
<dbReference type="FunCoup" id="A0A669BFW6">
    <property type="interactions" value="814"/>
</dbReference>
<dbReference type="GeneTree" id="ENSGT00940000164599"/>
<dbReference type="SUPFAM" id="SSF56436">
    <property type="entry name" value="C-type lectin-like"/>
    <property type="match status" value="1"/>
</dbReference>
<feature type="domain" description="C-type lectin" evidence="3">
    <location>
        <begin position="85"/>
        <end position="202"/>
    </location>
</feature>
<evidence type="ECO:0000313" key="5">
    <source>
        <dbReference type="Proteomes" id="UP000005207"/>
    </source>
</evidence>
<gene>
    <name evidence="4" type="primary">LOC100696769</name>
</gene>
<dbReference type="PROSITE" id="PS00615">
    <property type="entry name" value="C_TYPE_LECTIN_1"/>
    <property type="match status" value="1"/>
</dbReference>
<dbReference type="InterPro" id="IPR016187">
    <property type="entry name" value="CTDL_fold"/>
</dbReference>
<dbReference type="InterPro" id="IPR050111">
    <property type="entry name" value="C-type_lectin/snaclec_domain"/>
</dbReference>
<evidence type="ECO:0000256" key="1">
    <source>
        <dbReference type="ARBA" id="ARBA00023157"/>
    </source>
</evidence>
<dbReference type="AlphaFoldDB" id="A0A669BFW6"/>
<dbReference type="InterPro" id="IPR002353">
    <property type="entry name" value="AntifreezeII"/>
</dbReference>
<evidence type="ECO:0000313" key="4">
    <source>
        <dbReference type="Ensembl" id="ENSONIP00000034628.1"/>
    </source>
</evidence>
<reference evidence="4" key="3">
    <citation type="submission" date="2025-09" db="UniProtKB">
        <authorList>
            <consortium name="Ensembl"/>
        </authorList>
    </citation>
    <scope>IDENTIFICATION</scope>
</reference>
<proteinExistence type="predicted"/>
<dbReference type="InterPro" id="IPR018378">
    <property type="entry name" value="C-type_lectin_CS"/>
</dbReference>
<evidence type="ECO:0000259" key="3">
    <source>
        <dbReference type="PROSITE" id="PS50041"/>
    </source>
</evidence>
<dbReference type="Gene3D" id="3.10.100.10">
    <property type="entry name" value="Mannose-Binding Protein A, subunit A"/>
    <property type="match status" value="1"/>
</dbReference>
<keyword evidence="5" id="KW-1185">Reference proteome</keyword>
<dbReference type="CDD" id="cd00037">
    <property type="entry name" value="CLECT"/>
    <property type="match status" value="1"/>
</dbReference>
<dbReference type="InParanoid" id="A0A669BFW6"/>
<sequence>MKLLLVSVLLCAVMVLTPAACEYCCKGCKYMSFCTSLHNKSPFNVLNCLVLTDKVDSSGAGDLIPTGISDQVNMSSCCPHGWTRFNRRCFVYIPTAMNWAHAERKCRSMGAHLASVHSSSEYHLIQKLTGPYGYKTTWIGGTNASGKHVWSWTDGSCFSYTHWCPGEPNNACGNQHCLQINYSGSKCWDDVQCDSHRPSICARKISRHLG</sequence>